<proteinExistence type="predicted"/>
<dbReference type="PANTHER" id="PTHR33170:SF49">
    <property type="entry name" value="DUF4283 DOMAIN-CONTAINING PROTEIN"/>
    <property type="match status" value="1"/>
</dbReference>
<name>A0A0A9D0U6_ARUDO</name>
<feature type="region of interest" description="Disordered" evidence="1">
    <location>
        <begin position="113"/>
        <end position="158"/>
    </location>
</feature>
<dbReference type="PANTHER" id="PTHR33170">
    <property type="entry name" value="DUF4283 DOMAIN-CONTAINING PROTEIN-RELATED"/>
    <property type="match status" value="1"/>
</dbReference>
<evidence type="ECO:0000256" key="1">
    <source>
        <dbReference type="SAM" id="MobiDB-lite"/>
    </source>
</evidence>
<feature type="compositionally biased region" description="Basic and acidic residues" evidence="1">
    <location>
        <begin position="124"/>
        <end position="136"/>
    </location>
</feature>
<evidence type="ECO:0000313" key="2">
    <source>
        <dbReference type="EMBL" id="JAD77367.1"/>
    </source>
</evidence>
<reference evidence="2" key="2">
    <citation type="journal article" date="2015" name="Data Brief">
        <title>Shoot transcriptome of the giant reed, Arundo donax.</title>
        <authorList>
            <person name="Barrero R.A."/>
            <person name="Guerrero F.D."/>
            <person name="Moolhuijzen P."/>
            <person name="Goolsby J.A."/>
            <person name="Tidwell J."/>
            <person name="Bellgard S.E."/>
            <person name="Bellgard M.I."/>
        </authorList>
    </citation>
    <scope>NUCLEOTIDE SEQUENCE</scope>
    <source>
        <tissue evidence="2">Shoot tissue taken approximately 20 cm above the soil surface</tissue>
    </source>
</reference>
<dbReference type="EMBL" id="GBRH01220528">
    <property type="protein sequence ID" value="JAD77367.1"/>
    <property type="molecule type" value="Transcribed_RNA"/>
</dbReference>
<reference evidence="2" key="1">
    <citation type="submission" date="2014-09" db="EMBL/GenBank/DDBJ databases">
        <authorList>
            <person name="Magalhaes I.L.F."/>
            <person name="Oliveira U."/>
            <person name="Santos F.R."/>
            <person name="Vidigal T.H.D.A."/>
            <person name="Brescovit A.D."/>
            <person name="Santos A.J."/>
        </authorList>
    </citation>
    <scope>NUCLEOTIDE SEQUENCE</scope>
    <source>
        <tissue evidence="2">Shoot tissue taken approximately 20 cm above the soil surface</tissue>
    </source>
</reference>
<feature type="compositionally biased region" description="Acidic residues" evidence="1">
    <location>
        <begin position="113"/>
        <end position="123"/>
    </location>
</feature>
<sequence>MFSMNKGVLGSLRIWGGEVEPVSELTEVWVQVRGVPLKWCDWVTLRQIGSTLGKVINVDWNSLFSSYFEMVRIKVACKDLSKIPLERLMQMEMNLYLINLLVEGWKQYENFDDLDDNGDDDSGDDNKGNKEKKEQMDTNFSQFGQKENKGSDGPRAQGLPREEAQVVLSLWLFGQVCSVIIKRTLPWAIISEIQGVNLLNGMELAESDSEEFGEEEEVEVQ</sequence>
<organism evidence="2">
    <name type="scientific">Arundo donax</name>
    <name type="common">Giant reed</name>
    <name type="synonym">Donax arundinaceus</name>
    <dbReference type="NCBI Taxonomy" id="35708"/>
    <lineage>
        <taxon>Eukaryota</taxon>
        <taxon>Viridiplantae</taxon>
        <taxon>Streptophyta</taxon>
        <taxon>Embryophyta</taxon>
        <taxon>Tracheophyta</taxon>
        <taxon>Spermatophyta</taxon>
        <taxon>Magnoliopsida</taxon>
        <taxon>Liliopsida</taxon>
        <taxon>Poales</taxon>
        <taxon>Poaceae</taxon>
        <taxon>PACMAD clade</taxon>
        <taxon>Arundinoideae</taxon>
        <taxon>Arundineae</taxon>
        <taxon>Arundo</taxon>
    </lineage>
</organism>
<accession>A0A0A9D0U6</accession>
<protein>
    <submittedName>
        <fullName evidence="2">Uncharacterized protein</fullName>
    </submittedName>
</protein>
<dbReference type="AlphaFoldDB" id="A0A0A9D0U6"/>